<reference evidence="12 13" key="1">
    <citation type="journal article" date="2019" name="Nat. Ecol. Evol.">
        <title>Megaphylogeny resolves global patterns of mushroom evolution.</title>
        <authorList>
            <person name="Varga T."/>
            <person name="Krizsan K."/>
            <person name="Foldi C."/>
            <person name="Dima B."/>
            <person name="Sanchez-Garcia M."/>
            <person name="Sanchez-Ramirez S."/>
            <person name="Szollosi G.J."/>
            <person name="Szarkandi J.G."/>
            <person name="Papp V."/>
            <person name="Albert L."/>
            <person name="Andreopoulos W."/>
            <person name="Angelini C."/>
            <person name="Antonin V."/>
            <person name="Barry K.W."/>
            <person name="Bougher N.L."/>
            <person name="Buchanan P."/>
            <person name="Buyck B."/>
            <person name="Bense V."/>
            <person name="Catcheside P."/>
            <person name="Chovatia M."/>
            <person name="Cooper J."/>
            <person name="Damon W."/>
            <person name="Desjardin D."/>
            <person name="Finy P."/>
            <person name="Geml J."/>
            <person name="Haridas S."/>
            <person name="Hughes K."/>
            <person name="Justo A."/>
            <person name="Karasinski D."/>
            <person name="Kautmanova I."/>
            <person name="Kiss B."/>
            <person name="Kocsube S."/>
            <person name="Kotiranta H."/>
            <person name="LaButti K.M."/>
            <person name="Lechner B.E."/>
            <person name="Liimatainen K."/>
            <person name="Lipzen A."/>
            <person name="Lukacs Z."/>
            <person name="Mihaltcheva S."/>
            <person name="Morgado L.N."/>
            <person name="Niskanen T."/>
            <person name="Noordeloos M.E."/>
            <person name="Ohm R.A."/>
            <person name="Ortiz-Santana B."/>
            <person name="Ovrebo C."/>
            <person name="Racz N."/>
            <person name="Riley R."/>
            <person name="Savchenko A."/>
            <person name="Shiryaev A."/>
            <person name="Soop K."/>
            <person name="Spirin V."/>
            <person name="Szebenyi C."/>
            <person name="Tomsovsky M."/>
            <person name="Tulloss R.E."/>
            <person name="Uehling J."/>
            <person name="Grigoriev I.V."/>
            <person name="Vagvolgyi C."/>
            <person name="Papp T."/>
            <person name="Martin F.M."/>
            <person name="Miettinen O."/>
            <person name="Hibbett D.S."/>
            <person name="Nagy L.G."/>
        </authorList>
    </citation>
    <scope>NUCLEOTIDE SEQUENCE [LARGE SCALE GENOMIC DNA]</scope>
    <source>
        <strain evidence="12 13">CBS 962.96</strain>
    </source>
</reference>
<feature type="region of interest" description="Disordered" evidence="10">
    <location>
        <begin position="330"/>
        <end position="366"/>
    </location>
</feature>
<dbReference type="AlphaFoldDB" id="A0A4S8M0P7"/>
<dbReference type="GO" id="GO:0005737">
    <property type="term" value="C:cytoplasm"/>
    <property type="evidence" value="ECO:0007669"/>
    <property type="project" value="UniProtKB-SubCell"/>
</dbReference>
<proteinExistence type="predicted"/>
<dbReference type="Proteomes" id="UP000297245">
    <property type="component" value="Unassembled WGS sequence"/>
</dbReference>
<dbReference type="InterPro" id="IPR018866">
    <property type="entry name" value="Znf-4CXXC_R1"/>
</dbReference>
<dbReference type="InterPro" id="IPR040221">
    <property type="entry name" value="CDCA7/CDA7L"/>
</dbReference>
<dbReference type="GO" id="GO:0006355">
    <property type="term" value="P:regulation of DNA-templated transcription"/>
    <property type="evidence" value="ECO:0007669"/>
    <property type="project" value="InterPro"/>
</dbReference>
<evidence type="ECO:0000313" key="12">
    <source>
        <dbReference type="EMBL" id="THU95371.1"/>
    </source>
</evidence>
<name>A0A4S8M0P7_DENBC</name>
<evidence type="ECO:0000259" key="11">
    <source>
        <dbReference type="Pfam" id="PF10497"/>
    </source>
</evidence>
<evidence type="ECO:0000256" key="4">
    <source>
        <dbReference type="ARBA" id="ARBA00022499"/>
    </source>
</evidence>
<protein>
    <recommendedName>
        <fullName evidence="11">Zinc-finger domain-containing protein</fullName>
    </recommendedName>
</protein>
<evidence type="ECO:0000256" key="7">
    <source>
        <dbReference type="ARBA" id="ARBA00023015"/>
    </source>
</evidence>
<keyword evidence="9" id="KW-0539">Nucleus</keyword>
<dbReference type="EMBL" id="ML179201">
    <property type="protein sequence ID" value="THU95371.1"/>
    <property type="molecule type" value="Genomic_DNA"/>
</dbReference>
<accession>A0A4S8M0P7</accession>
<keyword evidence="13" id="KW-1185">Reference proteome</keyword>
<evidence type="ECO:0000256" key="8">
    <source>
        <dbReference type="ARBA" id="ARBA00023163"/>
    </source>
</evidence>
<keyword evidence="7" id="KW-0805">Transcription regulation</keyword>
<keyword evidence="4" id="KW-1017">Isopeptide bond</keyword>
<gene>
    <name evidence="12" type="ORF">K435DRAFT_966477</name>
</gene>
<evidence type="ECO:0000313" key="13">
    <source>
        <dbReference type="Proteomes" id="UP000297245"/>
    </source>
</evidence>
<dbReference type="OrthoDB" id="298344at2759"/>
<dbReference type="PANTHER" id="PTHR31169">
    <property type="entry name" value="OS05G0300700 PROTEIN"/>
    <property type="match status" value="1"/>
</dbReference>
<feature type="region of interest" description="Disordered" evidence="10">
    <location>
        <begin position="1"/>
        <end position="54"/>
    </location>
</feature>
<feature type="region of interest" description="Disordered" evidence="10">
    <location>
        <begin position="155"/>
        <end position="194"/>
    </location>
</feature>
<evidence type="ECO:0000256" key="6">
    <source>
        <dbReference type="ARBA" id="ARBA00022843"/>
    </source>
</evidence>
<dbReference type="Pfam" id="PF10497">
    <property type="entry name" value="zf-4CXXC_R1"/>
    <property type="match status" value="1"/>
</dbReference>
<feature type="compositionally biased region" description="Polar residues" evidence="10">
    <location>
        <begin position="155"/>
        <end position="173"/>
    </location>
</feature>
<dbReference type="PANTHER" id="PTHR31169:SF8">
    <property type="entry name" value="ZINC-FINGER DOMAIN OF MONOAMINE-OXIDASE A REPRESSOR R1 PROTEIN"/>
    <property type="match status" value="1"/>
</dbReference>
<evidence type="ECO:0000256" key="10">
    <source>
        <dbReference type="SAM" id="MobiDB-lite"/>
    </source>
</evidence>
<keyword evidence="5" id="KW-0597">Phosphoprotein</keyword>
<organism evidence="12 13">
    <name type="scientific">Dendrothele bispora (strain CBS 962.96)</name>
    <dbReference type="NCBI Taxonomy" id="1314807"/>
    <lineage>
        <taxon>Eukaryota</taxon>
        <taxon>Fungi</taxon>
        <taxon>Dikarya</taxon>
        <taxon>Basidiomycota</taxon>
        <taxon>Agaricomycotina</taxon>
        <taxon>Agaricomycetes</taxon>
        <taxon>Agaricomycetidae</taxon>
        <taxon>Agaricales</taxon>
        <taxon>Agaricales incertae sedis</taxon>
        <taxon>Dendrothele</taxon>
    </lineage>
</organism>
<comment type="subcellular location">
    <subcellularLocation>
        <location evidence="2">Cytoplasm</location>
    </subcellularLocation>
    <subcellularLocation>
        <location evidence="1">Nucleus</location>
    </subcellularLocation>
</comment>
<keyword evidence="6" id="KW-0832">Ubl conjugation</keyword>
<keyword evidence="3" id="KW-0963">Cytoplasm</keyword>
<dbReference type="GO" id="GO:0005634">
    <property type="term" value="C:nucleus"/>
    <property type="evidence" value="ECO:0007669"/>
    <property type="project" value="UniProtKB-SubCell"/>
</dbReference>
<evidence type="ECO:0000256" key="5">
    <source>
        <dbReference type="ARBA" id="ARBA00022553"/>
    </source>
</evidence>
<evidence type="ECO:0000256" key="1">
    <source>
        <dbReference type="ARBA" id="ARBA00004123"/>
    </source>
</evidence>
<sequence length="633" mass="71259">MHKHENTPFRHRHDSISQVNPHAPHAVPHKRKLSDMSTLPASPSKKSKNDVPGVAQTNDDSELAYCHQCGKKREISTIIQCNYPNQHAIINNAQGTKQRRCIAKYCSLCLKKKYQEDIEQIRKRNAGNAYQCPKCRDICNCWKCRKQKGLLPLKNITQDANASSKPARSTPSGDKTKIEASRTCGDTGQVRPVRKPRAKPLPRLHWKKHPAGIPISEFEARVQIREFMMRFAPVMGANIAKSHLEELEYLNRAPFSDDDDEHTDGMLLPWVSEACLKSVILGLLGLLVEEEDSSAARVMKLAMKDIRGSGANLTKMFAVLADLRDKLGYPEEKSASSDDSESSEDRIIIEFPDPLPPPRISSSVRTRNAADSSLQVVSTAQLIPVVLGLIETVTESFTVRNEIEEGIKEGKEKTRETRDTIKNENDKWEGLKKHLEGLTEPEGDKPTEKLKIERQSHKATVQAIENALRVVMPSYAPRFAPLGTDDDGRVYWALTPSMQDRMHALQFLSLKSSGALQPKRAKTKKDKRKRDSEDVEFKEWSRFLAVFGKRPVGENISGDEADSDEWWVFAETEDIQKLSEWISMVYGSSTTVEETTSSASATPKSPHNERIDGLVKNIKDFANTLEWRIKGDD</sequence>
<evidence type="ECO:0000256" key="3">
    <source>
        <dbReference type="ARBA" id="ARBA00022490"/>
    </source>
</evidence>
<keyword evidence="8" id="KW-0804">Transcription</keyword>
<evidence type="ECO:0000256" key="9">
    <source>
        <dbReference type="ARBA" id="ARBA00023242"/>
    </source>
</evidence>
<feature type="domain" description="Zinc-finger" evidence="11">
    <location>
        <begin position="61"/>
        <end position="162"/>
    </location>
</feature>
<evidence type="ECO:0000256" key="2">
    <source>
        <dbReference type="ARBA" id="ARBA00004496"/>
    </source>
</evidence>